<feature type="transmembrane region" description="Helical" evidence="7">
    <location>
        <begin position="58"/>
        <end position="82"/>
    </location>
</feature>
<dbReference type="PANTHER" id="PTHR33048:SF55">
    <property type="entry name" value="INTEGRAL MEMBRANE PROTEIN"/>
    <property type="match status" value="1"/>
</dbReference>
<dbReference type="InterPro" id="IPR049326">
    <property type="entry name" value="Rhodopsin_dom_fungi"/>
</dbReference>
<comment type="subcellular location">
    <subcellularLocation>
        <location evidence="1">Membrane</location>
        <topology evidence="1">Multi-pass membrane protein</topology>
    </subcellularLocation>
</comment>
<organism evidence="9 10">
    <name type="scientific">Cordyceps javanica</name>
    <dbReference type="NCBI Taxonomy" id="43265"/>
    <lineage>
        <taxon>Eukaryota</taxon>
        <taxon>Fungi</taxon>
        <taxon>Dikarya</taxon>
        <taxon>Ascomycota</taxon>
        <taxon>Pezizomycotina</taxon>
        <taxon>Sordariomycetes</taxon>
        <taxon>Hypocreomycetidae</taxon>
        <taxon>Hypocreales</taxon>
        <taxon>Cordycipitaceae</taxon>
        <taxon>Cordyceps</taxon>
    </lineage>
</organism>
<comment type="similarity">
    <text evidence="5">Belongs to the SAT4 family.</text>
</comment>
<feature type="transmembrane region" description="Helical" evidence="7">
    <location>
        <begin position="25"/>
        <end position="46"/>
    </location>
</feature>
<reference evidence="9 10" key="1">
    <citation type="journal article" date="2019" name="Appl. Microbiol. Biotechnol.">
        <title>Genome sequence of Isaria javanica and comparative genome analysis insights into family S53 peptidase evolution in fungal entomopathogens.</title>
        <authorList>
            <person name="Lin R."/>
            <person name="Zhang X."/>
            <person name="Xin B."/>
            <person name="Zou M."/>
            <person name="Gao Y."/>
            <person name="Qin F."/>
            <person name="Hu Q."/>
            <person name="Xie B."/>
            <person name="Cheng X."/>
        </authorList>
    </citation>
    <scope>NUCLEOTIDE SEQUENCE [LARGE SCALE GENOMIC DNA]</scope>
    <source>
        <strain evidence="9 10">IJ1G</strain>
    </source>
</reference>
<evidence type="ECO:0000256" key="3">
    <source>
        <dbReference type="ARBA" id="ARBA00022989"/>
    </source>
</evidence>
<gene>
    <name evidence="9" type="ORF">IF1G_04472</name>
</gene>
<evidence type="ECO:0000313" key="10">
    <source>
        <dbReference type="Proteomes" id="UP000315783"/>
    </source>
</evidence>
<dbReference type="Proteomes" id="UP000315783">
    <property type="component" value="Unassembled WGS sequence"/>
</dbReference>
<dbReference type="Pfam" id="PF20684">
    <property type="entry name" value="Fung_rhodopsin"/>
    <property type="match status" value="1"/>
</dbReference>
<feature type="transmembrane region" description="Helical" evidence="7">
    <location>
        <begin position="138"/>
        <end position="160"/>
    </location>
</feature>
<evidence type="ECO:0000256" key="5">
    <source>
        <dbReference type="ARBA" id="ARBA00038359"/>
    </source>
</evidence>
<evidence type="ECO:0000256" key="7">
    <source>
        <dbReference type="SAM" id="Phobius"/>
    </source>
</evidence>
<evidence type="ECO:0000259" key="8">
    <source>
        <dbReference type="Pfam" id="PF20684"/>
    </source>
</evidence>
<dbReference type="OrthoDB" id="5401779at2759"/>
<dbReference type="GO" id="GO:0016020">
    <property type="term" value="C:membrane"/>
    <property type="evidence" value="ECO:0007669"/>
    <property type="project" value="UniProtKB-SubCell"/>
</dbReference>
<keyword evidence="4 7" id="KW-0472">Membrane</keyword>
<name>A0A545W3A8_9HYPO</name>
<evidence type="ECO:0000256" key="4">
    <source>
        <dbReference type="ARBA" id="ARBA00023136"/>
    </source>
</evidence>
<dbReference type="InterPro" id="IPR052337">
    <property type="entry name" value="SAT4-like"/>
</dbReference>
<feature type="transmembrane region" description="Helical" evidence="7">
    <location>
        <begin position="102"/>
        <end position="126"/>
    </location>
</feature>
<keyword evidence="3 7" id="KW-1133">Transmembrane helix</keyword>
<protein>
    <submittedName>
        <fullName evidence="9">Integral membrane protein</fullName>
    </submittedName>
</protein>
<comment type="caution">
    <text evidence="9">The sequence shown here is derived from an EMBL/GenBank/DDBJ whole genome shotgun (WGS) entry which is preliminary data.</text>
</comment>
<feature type="transmembrane region" description="Helical" evidence="7">
    <location>
        <begin position="189"/>
        <end position="207"/>
    </location>
</feature>
<sequence>MASNKTTSEGLHIPNTPDTKEGWNFLYANIPLLVLSAGVVAFRVWWRCIKHNAGTLNRADICVVIGLVFNVIQVACVSTAIVQWGFGHHAPYLTPEQRYNSLFYFFIFQCFVKNTVGISKLSFLFLYLDIFPQHRFRIICWGLIIHICLGLLALNITTILQCRPIPFSWDKTLHGKCINIKAFWYAQSGWNTFMDVVVLLLPVPLVVKLQMNRRSKFGLLIVFILGTFVCITSIERMISLNFNATFAKDFTWATGTSVIWTQVESTVGVICACAPSLRQPLASFIPKLFGPASEDSYQLSDTPHHLGPRSGTFGHSKGSRKRGGDLGTQLDTQIDPAETTYDGQGSSEEIVGIKRTMSVDVTYIPRQGEPNADGTTTYPKHQFERHMV</sequence>
<dbReference type="AlphaFoldDB" id="A0A545W3A8"/>
<keyword evidence="10" id="KW-1185">Reference proteome</keyword>
<evidence type="ECO:0000256" key="6">
    <source>
        <dbReference type="SAM" id="MobiDB-lite"/>
    </source>
</evidence>
<feature type="transmembrane region" description="Helical" evidence="7">
    <location>
        <begin position="219"/>
        <end position="238"/>
    </location>
</feature>
<evidence type="ECO:0000313" key="9">
    <source>
        <dbReference type="EMBL" id="TQV97232.1"/>
    </source>
</evidence>
<accession>A0A545W3A8</accession>
<evidence type="ECO:0000256" key="1">
    <source>
        <dbReference type="ARBA" id="ARBA00004141"/>
    </source>
</evidence>
<dbReference type="STRING" id="43265.A0A545W3A8"/>
<keyword evidence="2 7" id="KW-0812">Transmembrane</keyword>
<dbReference type="EMBL" id="SPUK01000005">
    <property type="protein sequence ID" value="TQV97232.1"/>
    <property type="molecule type" value="Genomic_DNA"/>
</dbReference>
<proteinExistence type="inferred from homology"/>
<evidence type="ECO:0000256" key="2">
    <source>
        <dbReference type="ARBA" id="ARBA00022692"/>
    </source>
</evidence>
<feature type="domain" description="Rhodopsin" evidence="8">
    <location>
        <begin position="42"/>
        <end position="282"/>
    </location>
</feature>
<dbReference type="PANTHER" id="PTHR33048">
    <property type="entry name" value="PTH11-LIKE INTEGRAL MEMBRANE PROTEIN (AFU_ORTHOLOGUE AFUA_5G11245)"/>
    <property type="match status" value="1"/>
</dbReference>
<feature type="region of interest" description="Disordered" evidence="6">
    <location>
        <begin position="299"/>
        <end position="348"/>
    </location>
</feature>